<dbReference type="RefSeq" id="WP_338346157.1">
    <property type="nucleotide sequence ID" value="NZ_CAUZLR010000005.1"/>
</dbReference>
<accession>A0ABM9MU36</accession>
<keyword evidence="5" id="KW-1185">Reference proteome</keyword>
<reference evidence="4 5" key="1">
    <citation type="submission" date="2023-10" db="EMBL/GenBank/DDBJ databases">
        <authorList>
            <person name="Botero Cardona J."/>
        </authorList>
    </citation>
    <scope>NUCLEOTIDE SEQUENCE [LARGE SCALE GENOMIC DNA]</scope>
    <source>
        <strain evidence="4 5">R-54839</strain>
    </source>
</reference>
<feature type="transmembrane region" description="Helical" evidence="2">
    <location>
        <begin position="495"/>
        <end position="520"/>
    </location>
</feature>
<dbReference type="Pfam" id="PF10145">
    <property type="entry name" value="PhageMin_Tail"/>
    <property type="match status" value="1"/>
</dbReference>
<feature type="transmembrane region" description="Helical" evidence="2">
    <location>
        <begin position="663"/>
        <end position="680"/>
    </location>
</feature>
<organism evidence="4 5">
    <name type="scientific">Fructobacillus fructosus</name>
    <dbReference type="NCBI Taxonomy" id="1631"/>
    <lineage>
        <taxon>Bacteria</taxon>
        <taxon>Bacillati</taxon>
        <taxon>Bacillota</taxon>
        <taxon>Bacilli</taxon>
        <taxon>Lactobacillales</taxon>
        <taxon>Lactobacillaceae</taxon>
        <taxon>Fructobacillus</taxon>
    </lineage>
</organism>
<evidence type="ECO:0000313" key="5">
    <source>
        <dbReference type="Proteomes" id="UP001314261"/>
    </source>
</evidence>
<dbReference type="EMBL" id="CAUZLR010000005">
    <property type="protein sequence ID" value="CAK1240258.1"/>
    <property type="molecule type" value="Genomic_DNA"/>
</dbReference>
<sequence length="996" mass="102152">MAENWQVTAIYDANVAGLMAGVQSAINTMDRFAASAKSSMDNIERTVKPIGKTMMAVGAATTAMGVSSLKSFGTFEQSLNQAAVVAGGTAKDIDGLSEVANKMGADLPLSAQAAADAMVAMARDGASIGDIKKEFPAIAKAATAAGSDLQATASVVQQSMNIWGDSLKSPARAAAILTQTANMSNASVEDMQQVLADVGATASSVGYSMQDTATAVGLLTNKGIPAAQAAENLNNAIMHMIKPSKQAKDMASSLGISYYDSAGKMKPINQIAQELSGKLNGLSDAQKQSTLSTMFGIQGYRVMENLMQNVNDKTGDSKTSWDAFRGSMEKATATADVANKTLDTAANEMQKNVGSKIEQIGGNWEALRNKSMKSAEGVNGSFIQLINGSLTWAATSNKTSAQWTRNFIGMSPVIGAAVTATGGFLTNIGKIGSALSGTVKIISGMGKSLFTLIAKMLGLSGANTTVATTSAPAAAGTKAVGGAAKTSAKDMMQMGLAVLEIGAGLALVTVGFAALVLSITQLAKTGTAGMNALFGVTFAISAIVAVFAIFSPALNAALPGMIGLAAVTISFGAAILMAGVGVGIAAAGISLLVNSISNLILVLSTASTASQNIQMIMLAMGQGFALMIVGFLATITANAPLIVSAFVNIIVQFVQTLATNTPILIQSFINMLIGMMNGIATQAPQLINSFVNMIVNILNALTANVPKFMEAAVNFVVAMINGLANNLPKLIDAGINLVSALLLGIANSIPKVVDNGVKLVLAIVNGIGQALGELLGSGDKIISTFIEGVARGFGKARSSGNTAGKNVSDGISSISLVNIGVNLLKGLAHGIAQGAAEAVQKAVSVAKDLLKSVKGALGIHSPSRKMAEVGMFTMMGMQNGIDDNAYRVTDSINDMAQSALNAAQLGTVAMNFQMNPVLSEDLSNLQSGNMQVNGKIGQTMQMQSDSLISNKLNDVVEAVKNGHVISMDNGKFVGATVNDYNGALGDIMTNDRRNRL</sequence>
<evidence type="ECO:0000256" key="1">
    <source>
        <dbReference type="ARBA" id="ARBA00022612"/>
    </source>
</evidence>
<keyword evidence="2" id="KW-1133">Transmembrane helix</keyword>
<protein>
    <submittedName>
        <fullName evidence="4">Phage-related protein</fullName>
    </submittedName>
</protein>
<feature type="transmembrane region" description="Helical" evidence="2">
    <location>
        <begin position="557"/>
        <end position="578"/>
    </location>
</feature>
<evidence type="ECO:0000313" key="4">
    <source>
        <dbReference type="EMBL" id="CAK1240258.1"/>
    </source>
</evidence>
<feature type="domain" description="Phage tail tape measure protein" evidence="3">
    <location>
        <begin position="98"/>
        <end position="296"/>
    </location>
</feature>
<comment type="caution">
    <text evidence="4">The sequence shown here is derived from an EMBL/GenBank/DDBJ whole genome shotgun (WGS) entry which is preliminary data.</text>
</comment>
<feature type="transmembrane region" description="Helical" evidence="2">
    <location>
        <begin position="532"/>
        <end position="550"/>
    </location>
</feature>
<dbReference type="NCBIfam" id="TIGR01760">
    <property type="entry name" value="tape_meas_TP901"/>
    <property type="match status" value="1"/>
</dbReference>
<dbReference type="InterPro" id="IPR010090">
    <property type="entry name" value="Phage_tape_meas"/>
</dbReference>
<feature type="transmembrane region" description="Helical" evidence="2">
    <location>
        <begin position="624"/>
        <end position="651"/>
    </location>
</feature>
<feature type="transmembrane region" description="Helical" evidence="2">
    <location>
        <begin position="584"/>
        <end position="603"/>
    </location>
</feature>
<dbReference type="SUPFAM" id="SSF48371">
    <property type="entry name" value="ARM repeat"/>
    <property type="match status" value="1"/>
</dbReference>
<keyword evidence="1" id="KW-1188">Viral release from host cell</keyword>
<gene>
    <name evidence="4" type="ORF">R54839_PPFHFPJH_00860</name>
</gene>
<proteinExistence type="predicted"/>
<dbReference type="InterPro" id="IPR016024">
    <property type="entry name" value="ARM-type_fold"/>
</dbReference>
<name>A0ABM9MU36_9LACO</name>
<keyword evidence="2" id="KW-0812">Transmembrane</keyword>
<dbReference type="Proteomes" id="UP001314261">
    <property type="component" value="Unassembled WGS sequence"/>
</dbReference>
<evidence type="ECO:0000259" key="3">
    <source>
        <dbReference type="Pfam" id="PF10145"/>
    </source>
</evidence>
<dbReference type="PANTHER" id="PTHR37813:SF1">
    <property type="entry name" value="FELS-2 PROPHAGE PROTEIN"/>
    <property type="match status" value="1"/>
</dbReference>
<dbReference type="PANTHER" id="PTHR37813">
    <property type="entry name" value="FELS-2 PROPHAGE PROTEIN"/>
    <property type="match status" value="1"/>
</dbReference>
<keyword evidence="2" id="KW-0472">Membrane</keyword>
<evidence type="ECO:0000256" key="2">
    <source>
        <dbReference type="SAM" id="Phobius"/>
    </source>
</evidence>